<evidence type="ECO:0000313" key="1">
    <source>
        <dbReference type="EMBL" id="SEN88185.1"/>
    </source>
</evidence>
<dbReference type="EMBL" id="FOBF01000051">
    <property type="protein sequence ID" value="SEN88185.1"/>
    <property type="molecule type" value="Genomic_DNA"/>
</dbReference>
<reference evidence="1 2" key="1">
    <citation type="submission" date="2016-10" db="EMBL/GenBank/DDBJ databases">
        <authorList>
            <person name="de Groot N.N."/>
        </authorList>
    </citation>
    <scope>NUCLEOTIDE SEQUENCE [LARGE SCALE GENOMIC DNA]</scope>
    <source>
        <strain evidence="1 2">DSM 43357</strain>
    </source>
</reference>
<accession>A0A1H8K5R9</accession>
<gene>
    <name evidence="1" type="ORF">SAMN05660976_08528</name>
</gene>
<dbReference type="RefSeq" id="WP_091106115.1">
    <property type="nucleotide sequence ID" value="NZ_FOBF01000051.1"/>
</dbReference>
<dbReference type="STRING" id="46177.SAMN05660976_08528"/>
<dbReference type="AlphaFoldDB" id="A0A1H8K5R9"/>
<organism evidence="1 2">
    <name type="scientific">Nonomuraea pusilla</name>
    <dbReference type="NCBI Taxonomy" id="46177"/>
    <lineage>
        <taxon>Bacteria</taxon>
        <taxon>Bacillati</taxon>
        <taxon>Actinomycetota</taxon>
        <taxon>Actinomycetes</taxon>
        <taxon>Streptosporangiales</taxon>
        <taxon>Streptosporangiaceae</taxon>
        <taxon>Nonomuraea</taxon>
    </lineage>
</organism>
<keyword evidence="2" id="KW-1185">Reference proteome</keyword>
<dbReference type="Proteomes" id="UP000198953">
    <property type="component" value="Unassembled WGS sequence"/>
</dbReference>
<protein>
    <submittedName>
        <fullName evidence="1">Uncharacterized protein</fullName>
    </submittedName>
</protein>
<evidence type="ECO:0000313" key="2">
    <source>
        <dbReference type="Proteomes" id="UP000198953"/>
    </source>
</evidence>
<proteinExistence type="predicted"/>
<name>A0A1H8K5R9_9ACTN</name>
<dbReference type="OrthoDB" id="4566460at2"/>
<sequence>MPDMPKAVIQPTRFDVSCLPLDDINALGFTVTVEYRGRDKWAVLNSRWCLSSTGEWDWESIPSEREDDWLATHRFDLETAKRLAMEAAPKMTCNGWTVADALASIQRRAEEAEDRG</sequence>